<dbReference type="AlphaFoldDB" id="A0AA39JY87"/>
<evidence type="ECO:0000313" key="3">
    <source>
        <dbReference type="Proteomes" id="UP001175211"/>
    </source>
</evidence>
<protein>
    <submittedName>
        <fullName evidence="2">Uncharacterized protein</fullName>
    </submittedName>
</protein>
<reference evidence="2" key="1">
    <citation type="submission" date="2023-06" db="EMBL/GenBank/DDBJ databases">
        <authorList>
            <consortium name="Lawrence Berkeley National Laboratory"/>
            <person name="Ahrendt S."/>
            <person name="Sahu N."/>
            <person name="Indic B."/>
            <person name="Wong-Bajracharya J."/>
            <person name="Merenyi Z."/>
            <person name="Ke H.-M."/>
            <person name="Monk M."/>
            <person name="Kocsube S."/>
            <person name="Drula E."/>
            <person name="Lipzen A."/>
            <person name="Balint B."/>
            <person name="Henrissat B."/>
            <person name="Andreopoulos B."/>
            <person name="Martin F.M."/>
            <person name="Harder C.B."/>
            <person name="Rigling D."/>
            <person name="Ford K.L."/>
            <person name="Foster G.D."/>
            <person name="Pangilinan J."/>
            <person name="Papanicolaou A."/>
            <person name="Barry K."/>
            <person name="LaButti K."/>
            <person name="Viragh M."/>
            <person name="Koriabine M."/>
            <person name="Yan M."/>
            <person name="Riley R."/>
            <person name="Champramary S."/>
            <person name="Plett K.L."/>
            <person name="Tsai I.J."/>
            <person name="Slot J."/>
            <person name="Sipos G."/>
            <person name="Plett J."/>
            <person name="Nagy L.G."/>
            <person name="Grigoriev I.V."/>
        </authorList>
    </citation>
    <scope>NUCLEOTIDE SEQUENCE</scope>
    <source>
        <strain evidence="2">CCBAS 213</strain>
    </source>
</reference>
<keyword evidence="3" id="KW-1185">Reference proteome</keyword>
<evidence type="ECO:0000256" key="1">
    <source>
        <dbReference type="SAM" id="MobiDB-lite"/>
    </source>
</evidence>
<comment type="caution">
    <text evidence="2">The sequence shown here is derived from an EMBL/GenBank/DDBJ whole genome shotgun (WGS) entry which is preliminary data.</text>
</comment>
<feature type="region of interest" description="Disordered" evidence="1">
    <location>
        <begin position="22"/>
        <end position="49"/>
    </location>
</feature>
<accession>A0AA39JY87</accession>
<name>A0AA39JY87_ARMTA</name>
<organism evidence="2 3">
    <name type="scientific">Armillaria tabescens</name>
    <name type="common">Ringless honey mushroom</name>
    <name type="synonym">Agaricus tabescens</name>
    <dbReference type="NCBI Taxonomy" id="1929756"/>
    <lineage>
        <taxon>Eukaryota</taxon>
        <taxon>Fungi</taxon>
        <taxon>Dikarya</taxon>
        <taxon>Basidiomycota</taxon>
        <taxon>Agaricomycotina</taxon>
        <taxon>Agaricomycetes</taxon>
        <taxon>Agaricomycetidae</taxon>
        <taxon>Agaricales</taxon>
        <taxon>Marasmiineae</taxon>
        <taxon>Physalacriaceae</taxon>
        <taxon>Desarmillaria</taxon>
    </lineage>
</organism>
<sequence length="180" mass="20427">MDRSRNYPKRLRGKPYIAKELPQVPARLASKHPNPYKEPTPSETSNQITRHGSRPCLCGMYGPGGCKWQFSYLYQMILAIHEILPFREMYDAPNFFVTSSRTNDDPTFAIFKTSTFSSLSHEEGPWIESQDDRIICLGCGCGCDLPTWPEHRDSCSGIEDAILRSVVGAWEVEARAKTQH</sequence>
<dbReference type="EMBL" id="JAUEPS010000034">
    <property type="protein sequence ID" value="KAK0451146.1"/>
    <property type="molecule type" value="Genomic_DNA"/>
</dbReference>
<dbReference type="GeneID" id="85357394"/>
<proteinExistence type="predicted"/>
<dbReference type="Proteomes" id="UP001175211">
    <property type="component" value="Unassembled WGS sequence"/>
</dbReference>
<evidence type="ECO:0000313" key="2">
    <source>
        <dbReference type="EMBL" id="KAK0451146.1"/>
    </source>
</evidence>
<dbReference type="RefSeq" id="XP_060327483.1">
    <property type="nucleotide sequence ID" value="XM_060473846.1"/>
</dbReference>
<gene>
    <name evidence="2" type="ORF">EV420DRAFT_1561147</name>
</gene>